<organism evidence="2 3">
    <name type="scientific">Planomonospora venezuelensis</name>
    <dbReference type="NCBI Taxonomy" id="1999"/>
    <lineage>
        <taxon>Bacteria</taxon>
        <taxon>Bacillati</taxon>
        <taxon>Actinomycetota</taxon>
        <taxon>Actinomycetes</taxon>
        <taxon>Streptosporangiales</taxon>
        <taxon>Streptosporangiaceae</taxon>
        <taxon>Planomonospora</taxon>
    </lineage>
</organism>
<gene>
    <name evidence="2" type="ORF">FHS22_000916</name>
</gene>
<evidence type="ECO:0000313" key="3">
    <source>
        <dbReference type="Proteomes" id="UP000562352"/>
    </source>
</evidence>
<name>A0A841CWH3_PLAVE</name>
<dbReference type="Proteomes" id="UP000562352">
    <property type="component" value="Unassembled WGS sequence"/>
</dbReference>
<evidence type="ECO:0000256" key="1">
    <source>
        <dbReference type="SAM" id="MobiDB-lite"/>
    </source>
</evidence>
<reference evidence="2 3" key="1">
    <citation type="submission" date="2020-08" db="EMBL/GenBank/DDBJ databases">
        <title>Genomic Encyclopedia of Type Strains, Phase III (KMG-III): the genomes of soil and plant-associated and newly described type strains.</title>
        <authorList>
            <person name="Whitman W."/>
        </authorList>
    </citation>
    <scope>NUCLEOTIDE SEQUENCE [LARGE SCALE GENOMIC DNA]</scope>
    <source>
        <strain evidence="2 3">CECT 3303</strain>
    </source>
</reference>
<dbReference type="EMBL" id="JACHJJ010000002">
    <property type="protein sequence ID" value="MBB5961659.1"/>
    <property type="molecule type" value="Genomic_DNA"/>
</dbReference>
<sequence length="93" mass="9515">MRPAQDTAEYTRERLLLIAKVGFCACRAATADDGRAPAAQGRAGAEAVGVKVAEAPAAESRSGELKVGELRIGEPKAGPRVAETQPVGSRVAG</sequence>
<dbReference type="RefSeq" id="WP_184938690.1">
    <property type="nucleotide sequence ID" value="NZ_BAAAWZ010000001.1"/>
</dbReference>
<feature type="region of interest" description="Disordered" evidence="1">
    <location>
        <begin position="63"/>
        <end position="93"/>
    </location>
</feature>
<dbReference type="AlphaFoldDB" id="A0A841CWH3"/>
<accession>A0A841CWH3</accession>
<evidence type="ECO:0000313" key="2">
    <source>
        <dbReference type="EMBL" id="MBB5961659.1"/>
    </source>
</evidence>
<keyword evidence="3" id="KW-1185">Reference proteome</keyword>
<protein>
    <submittedName>
        <fullName evidence="2">Uncharacterized protein</fullName>
    </submittedName>
</protein>
<proteinExistence type="predicted"/>
<feature type="compositionally biased region" description="Basic and acidic residues" evidence="1">
    <location>
        <begin position="63"/>
        <end position="74"/>
    </location>
</feature>
<comment type="caution">
    <text evidence="2">The sequence shown here is derived from an EMBL/GenBank/DDBJ whole genome shotgun (WGS) entry which is preliminary data.</text>
</comment>